<reference evidence="2" key="2">
    <citation type="submission" date="2020-10" db="UniProtKB">
        <authorList>
            <consortium name="WormBaseParasite"/>
        </authorList>
    </citation>
    <scope>IDENTIFICATION</scope>
</reference>
<reference evidence="1" key="1">
    <citation type="journal article" date="2013" name="Genetics">
        <title>The draft genome and transcriptome of Panagrellus redivivus are shaped by the harsh demands of a free-living lifestyle.</title>
        <authorList>
            <person name="Srinivasan J."/>
            <person name="Dillman A.R."/>
            <person name="Macchietto M.G."/>
            <person name="Heikkinen L."/>
            <person name="Lakso M."/>
            <person name="Fracchia K.M."/>
            <person name="Antoshechkin I."/>
            <person name="Mortazavi A."/>
            <person name="Wong G."/>
            <person name="Sternberg P.W."/>
        </authorList>
    </citation>
    <scope>NUCLEOTIDE SEQUENCE [LARGE SCALE GENOMIC DNA]</scope>
    <source>
        <strain evidence="1">MT8872</strain>
    </source>
</reference>
<keyword evidence="1" id="KW-1185">Reference proteome</keyword>
<dbReference type="Proteomes" id="UP000492821">
    <property type="component" value="Unassembled WGS sequence"/>
</dbReference>
<dbReference type="AlphaFoldDB" id="A0A7E4VDQ0"/>
<proteinExistence type="predicted"/>
<accession>A0A7E4VDQ0</accession>
<sequence>MVYPIAALPYSSQRRMRELAQPRELYHLQLADIDDTLYLNPLQLVRHDSMFARYRRNGRARATEPLTDTEFQEKTMLILIDDIVMLKEIFSSSVFEDSKLQYYKFESGKVGLSNCIINVGVLNGLKTWIPNCPDFFFYVCSIEEGVTLASIINTYPMATSLRFSSCQLPDNFLIGLKSVLKTEKACKVRIICQNQPNWLNKNIAADIVDFLWVRILTFVTLTFDNRKGFRLTIEKHAFH</sequence>
<name>A0A7E4VDQ0_PANRE</name>
<evidence type="ECO:0000313" key="1">
    <source>
        <dbReference type="Proteomes" id="UP000492821"/>
    </source>
</evidence>
<organism evidence="1 2">
    <name type="scientific">Panagrellus redivivus</name>
    <name type="common">Microworm</name>
    <dbReference type="NCBI Taxonomy" id="6233"/>
    <lineage>
        <taxon>Eukaryota</taxon>
        <taxon>Metazoa</taxon>
        <taxon>Ecdysozoa</taxon>
        <taxon>Nematoda</taxon>
        <taxon>Chromadorea</taxon>
        <taxon>Rhabditida</taxon>
        <taxon>Tylenchina</taxon>
        <taxon>Panagrolaimomorpha</taxon>
        <taxon>Panagrolaimoidea</taxon>
        <taxon>Panagrolaimidae</taxon>
        <taxon>Panagrellus</taxon>
    </lineage>
</organism>
<protein>
    <submittedName>
        <fullName evidence="2">Uncharacterized protein</fullName>
    </submittedName>
</protein>
<dbReference type="WBParaSite" id="Pan_g1904.t1">
    <property type="protein sequence ID" value="Pan_g1904.t1"/>
    <property type="gene ID" value="Pan_g1904"/>
</dbReference>
<evidence type="ECO:0000313" key="2">
    <source>
        <dbReference type="WBParaSite" id="Pan_g1904.t1"/>
    </source>
</evidence>